<reference evidence="2 3" key="1">
    <citation type="submission" date="2016-05" db="EMBL/GenBank/DDBJ databases">
        <title>Complete genome sequence of Novosphingobium guangzhouense SA925(T).</title>
        <authorList>
            <person name="Sha S."/>
        </authorList>
    </citation>
    <scope>NUCLEOTIDE SEQUENCE [LARGE SCALE GENOMIC DNA]</scope>
    <source>
        <strain evidence="2 3">SA925</strain>
    </source>
</reference>
<evidence type="ECO:0000259" key="1">
    <source>
        <dbReference type="Pfam" id="PF12680"/>
    </source>
</evidence>
<organism evidence="2 3">
    <name type="scientific">Novosphingobium guangzhouense</name>
    <dbReference type="NCBI Taxonomy" id="1850347"/>
    <lineage>
        <taxon>Bacteria</taxon>
        <taxon>Pseudomonadati</taxon>
        <taxon>Pseudomonadota</taxon>
        <taxon>Alphaproteobacteria</taxon>
        <taxon>Sphingomonadales</taxon>
        <taxon>Sphingomonadaceae</taxon>
        <taxon>Novosphingobium</taxon>
    </lineage>
</organism>
<name>A0A2K2FUD9_9SPHN</name>
<dbReference type="Gene3D" id="3.10.450.50">
    <property type="match status" value="1"/>
</dbReference>
<feature type="domain" description="SnoaL-like" evidence="1">
    <location>
        <begin position="10"/>
        <end position="111"/>
    </location>
</feature>
<dbReference type="InterPro" id="IPR032710">
    <property type="entry name" value="NTF2-like_dom_sf"/>
</dbReference>
<keyword evidence="3" id="KW-1185">Reference proteome</keyword>
<comment type="caution">
    <text evidence="2">The sequence shown here is derived from an EMBL/GenBank/DDBJ whole genome shotgun (WGS) entry which is preliminary data.</text>
</comment>
<proteinExistence type="predicted"/>
<sequence length="127" mass="13764">MSNLEASTNAFMSTFNDGDYNEMLRLLSPNAVYIDPNGLKHTGVEEIGASLKSVFDGTLGNVSYQVTSTILDEVKHQALVTWTMVMTAADGAISAVDGLDILRFDDDKLVSKNAFCKAQELAIRAID</sequence>
<dbReference type="Pfam" id="PF12680">
    <property type="entry name" value="SnoaL_2"/>
    <property type="match status" value="1"/>
</dbReference>
<dbReference type="Proteomes" id="UP000236327">
    <property type="component" value="Unassembled WGS sequence"/>
</dbReference>
<gene>
    <name evidence="2" type="ORF">A8V01_26320</name>
</gene>
<dbReference type="AlphaFoldDB" id="A0A2K2FUD9"/>
<dbReference type="EMBL" id="LYMM01000074">
    <property type="protein sequence ID" value="PNU02374.1"/>
    <property type="molecule type" value="Genomic_DNA"/>
</dbReference>
<dbReference type="SUPFAM" id="SSF54427">
    <property type="entry name" value="NTF2-like"/>
    <property type="match status" value="1"/>
</dbReference>
<evidence type="ECO:0000313" key="3">
    <source>
        <dbReference type="Proteomes" id="UP000236327"/>
    </source>
</evidence>
<protein>
    <recommendedName>
        <fullName evidence="1">SnoaL-like domain-containing protein</fullName>
    </recommendedName>
</protein>
<dbReference type="InterPro" id="IPR037401">
    <property type="entry name" value="SnoaL-like"/>
</dbReference>
<evidence type="ECO:0000313" key="2">
    <source>
        <dbReference type="EMBL" id="PNU02374.1"/>
    </source>
</evidence>
<dbReference type="RefSeq" id="WP_170066045.1">
    <property type="nucleotide sequence ID" value="NZ_LYMM01000074.1"/>
</dbReference>
<accession>A0A2K2FUD9</accession>